<proteinExistence type="predicted"/>
<reference evidence="5" key="2">
    <citation type="journal article" date="2022" name="Microb. Genom.">
        <title>A chromosome-scale genome assembly of the tomato pathogen Cladosporium fulvum reveals a compartmentalized genome architecture and the presence of a dispensable chromosome.</title>
        <authorList>
            <person name="Zaccaron A.Z."/>
            <person name="Chen L.H."/>
            <person name="Samaras A."/>
            <person name="Stergiopoulos I."/>
        </authorList>
    </citation>
    <scope>NUCLEOTIDE SEQUENCE</scope>
    <source>
        <strain evidence="5">Race5_Kim</strain>
    </source>
</reference>
<dbReference type="CDD" id="cd00737">
    <property type="entry name" value="lyz_endolysin_autolysin"/>
    <property type="match status" value="1"/>
</dbReference>
<dbReference type="KEGG" id="ffu:CLAFUR5_01880"/>
<evidence type="ECO:0000256" key="1">
    <source>
        <dbReference type="ARBA" id="ARBA00022529"/>
    </source>
</evidence>
<dbReference type="Gene3D" id="1.10.530.40">
    <property type="match status" value="1"/>
</dbReference>
<dbReference type="InterPro" id="IPR023347">
    <property type="entry name" value="Lysozyme_dom_sf"/>
</dbReference>
<reference evidence="5" key="1">
    <citation type="submission" date="2021-12" db="EMBL/GenBank/DDBJ databases">
        <authorList>
            <person name="Zaccaron A."/>
            <person name="Stergiopoulos I."/>
        </authorList>
    </citation>
    <scope>NUCLEOTIDE SEQUENCE</scope>
    <source>
        <strain evidence="5">Race5_Kim</strain>
    </source>
</reference>
<dbReference type="EMBL" id="CP090163">
    <property type="protein sequence ID" value="UJO11754.1"/>
    <property type="molecule type" value="Genomic_DNA"/>
</dbReference>
<dbReference type="GO" id="GO:0003796">
    <property type="term" value="F:lysozyme activity"/>
    <property type="evidence" value="ECO:0007669"/>
    <property type="project" value="InterPro"/>
</dbReference>
<dbReference type="InterPro" id="IPR051018">
    <property type="entry name" value="Bacteriophage_GH24"/>
</dbReference>
<dbReference type="GO" id="GO:0031640">
    <property type="term" value="P:killing of cells of another organism"/>
    <property type="evidence" value="ECO:0007669"/>
    <property type="project" value="UniProtKB-KW"/>
</dbReference>
<organism evidence="5 6">
    <name type="scientific">Passalora fulva</name>
    <name type="common">Tomato leaf mold</name>
    <name type="synonym">Cladosporium fulvum</name>
    <dbReference type="NCBI Taxonomy" id="5499"/>
    <lineage>
        <taxon>Eukaryota</taxon>
        <taxon>Fungi</taxon>
        <taxon>Dikarya</taxon>
        <taxon>Ascomycota</taxon>
        <taxon>Pezizomycotina</taxon>
        <taxon>Dothideomycetes</taxon>
        <taxon>Dothideomycetidae</taxon>
        <taxon>Mycosphaerellales</taxon>
        <taxon>Mycosphaerellaceae</taxon>
        <taxon>Fulvia</taxon>
    </lineage>
</organism>
<dbReference type="GO" id="GO:0009253">
    <property type="term" value="P:peptidoglycan catabolic process"/>
    <property type="evidence" value="ECO:0007669"/>
    <property type="project" value="InterPro"/>
</dbReference>
<dbReference type="InterPro" id="IPR023346">
    <property type="entry name" value="Lysozyme-like_dom_sf"/>
</dbReference>
<dbReference type="GO" id="GO:0016998">
    <property type="term" value="P:cell wall macromolecule catabolic process"/>
    <property type="evidence" value="ECO:0007669"/>
    <property type="project" value="InterPro"/>
</dbReference>
<dbReference type="OrthoDB" id="5358886at2759"/>
<sequence length="93" mass="10087">MSQIEGDELLVDDVREFEVCLGNAVSSVSLNANQYGALVSWSFNVGCGNMRSSTLVRRLNGGESPNTVAAEELPKWNQAGGQTVRSRRLERTG</sequence>
<evidence type="ECO:0000256" key="2">
    <source>
        <dbReference type="ARBA" id="ARBA00022638"/>
    </source>
</evidence>
<accession>A0A9Q8L6R3</accession>
<dbReference type="Pfam" id="PF00959">
    <property type="entry name" value="Phage_lysozyme"/>
    <property type="match status" value="1"/>
</dbReference>
<keyword evidence="3" id="KW-1035">Host cytoplasm</keyword>
<dbReference type="Proteomes" id="UP000756132">
    <property type="component" value="Chromosome 1"/>
</dbReference>
<name>A0A9Q8L6R3_PASFU</name>
<dbReference type="AlphaFoldDB" id="A0A9Q8L6R3"/>
<dbReference type="InterPro" id="IPR002196">
    <property type="entry name" value="Glyco_hydro_24"/>
</dbReference>
<dbReference type="GO" id="GO:0042742">
    <property type="term" value="P:defense response to bacterium"/>
    <property type="evidence" value="ECO:0007669"/>
    <property type="project" value="UniProtKB-KW"/>
</dbReference>
<dbReference type="PANTHER" id="PTHR38107:SF3">
    <property type="entry name" value="LYSOZYME RRRD-RELATED"/>
    <property type="match status" value="1"/>
</dbReference>
<keyword evidence="1" id="KW-0929">Antimicrobial</keyword>
<dbReference type="RefSeq" id="XP_047756120.1">
    <property type="nucleotide sequence ID" value="XM_047901028.1"/>
</dbReference>
<dbReference type="InterPro" id="IPR033907">
    <property type="entry name" value="Endolysin_autolysin"/>
</dbReference>
<dbReference type="PANTHER" id="PTHR38107">
    <property type="match status" value="1"/>
</dbReference>
<evidence type="ECO:0000313" key="5">
    <source>
        <dbReference type="EMBL" id="UJO11754.1"/>
    </source>
</evidence>
<keyword evidence="6" id="KW-1185">Reference proteome</keyword>
<evidence type="ECO:0000256" key="4">
    <source>
        <dbReference type="SAM" id="MobiDB-lite"/>
    </source>
</evidence>
<evidence type="ECO:0000313" key="6">
    <source>
        <dbReference type="Proteomes" id="UP000756132"/>
    </source>
</evidence>
<dbReference type="GeneID" id="71981758"/>
<protein>
    <submittedName>
        <fullName evidence="5">Endolysin</fullName>
    </submittedName>
</protein>
<evidence type="ECO:0000256" key="3">
    <source>
        <dbReference type="ARBA" id="ARBA00023200"/>
    </source>
</evidence>
<keyword evidence="2" id="KW-0081">Bacteriolytic enzyme</keyword>
<gene>
    <name evidence="5" type="ORF">CLAFUR5_01880</name>
</gene>
<feature type="region of interest" description="Disordered" evidence="4">
    <location>
        <begin position="66"/>
        <end position="93"/>
    </location>
</feature>
<dbReference type="SUPFAM" id="SSF53955">
    <property type="entry name" value="Lysozyme-like"/>
    <property type="match status" value="1"/>
</dbReference>